<reference evidence="6" key="1">
    <citation type="journal article" date="2013" name="Nature">
        <title>Pan genome of the phytoplankton Emiliania underpins its global distribution.</title>
        <authorList>
            <person name="Read B.A."/>
            <person name="Kegel J."/>
            <person name="Klute M.J."/>
            <person name="Kuo A."/>
            <person name="Lefebvre S.C."/>
            <person name="Maumus F."/>
            <person name="Mayer C."/>
            <person name="Miller J."/>
            <person name="Monier A."/>
            <person name="Salamov A."/>
            <person name="Young J."/>
            <person name="Aguilar M."/>
            <person name="Claverie J.M."/>
            <person name="Frickenhaus S."/>
            <person name="Gonzalez K."/>
            <person name="Herman E.K."/>
            <person name="Lin Y.C."/>
            <person name="Napier J."/>
            <person name="Ogata H."/>
            <person name="Sarno A.F."/>
            <person name="Shmutz J."/>
            <person name="Schroeder D."/>
            <person name="de Vargas C."/>
            <person name="Verret F."/>
            <person name="von Dassow P."/>
            <person name="Valentin K."/>
            <person name="Van de Peer Y."/>
            <person name="Wheeler G."/>
            <person name="Dacks J.B."/>
            <person name="Delwiche C.F."/>
            <person name="Dyhrman S.T."/>
            <person name="Glockner G."/>
            <person name="John U."/>
            <person name="Richards T."/>
            <person name="Worden A.Z."/>
            <person name="Zhang X."/>
            <person name="Grigoriev I.V."/>
            <person name="Allen A.E."/>
            <person name="Bidle K."/>
            <person name="Borodovsky M."/>
            <person name="Bowler C."/>
            <person name="Brownlee C."/>
            <person name="Cock J.M."/>
            <person name="Elias M."/>
            <person name="Gladyshev V.N."/>
            <person name="Groth M."/>
            <person name="Guda C."/>
            <person name="Hadaegh A."/>
            <person name="Iglesias-Rodriguez M.D."/>
            <person name="Jenkins J."/>
            <person name="Jones B.M."/>
            <person name="Lawson T."/>
            <person name="Leese F."/>
            <person name="Lindquist E."/>
            <person name="Lobanov A."/>
            <person name="Lomsadze A."/>
            <person name="Malik S.B."/>
            <person name="Marsh M.E."/>
            <person name="Mackinder L."/>
            <person name="Mock T."/>
            <person name="Mueller-Roeber B."/>
            <person name="Pagarete A."/>
            <person name="Parker M."/>
            <person name="Probert I."/>
            <person name="Quesneville H."/>
            <person name="Raines C."/>
            <person name="Rensing S.A."/>
            <person name="Riano-Pachon D.M."/>
            <person name="Richier S."/>
            <person name="Rokitta S."/>
            <person name="Shiraiwa Y."/>
            <person name="Soanes D.M."/>
            <person name="van der Giezen M."/>
            <person name="Wahlund T.M."/>
            <person name="Williams B."/>
            <person name="Wilson W."/>
            <person name="Wolfe G."/>
            <person name="Wurch L.L."/>
        </authorList>
    </citation>
    <scope>NUCLEOTIDE SEQUENCE</scope>
</reference>
<sequence length="327" mass="35726">MREPYLTTIAKVFRPQPLLNLSECHPCATKLPKVDRVGDRRRYFELADVCTKGDSDRLHQLLLQTRGGVPQTHDPTPLVLAVIYEHDACALLLIAWGSCLNVRCGPDLETALHVSCARGNVEITKALLEANADHRAVDAHGRSPLLIACLTDQPACASLLLESDTGVVVMPSEAERLARESGNKELHLWIKSSYRYSAARGPHQPPPPPHPPHALLRLLTPPVGCPAAGPAPRARQREHAVQLYLIGYQLAAKTSGSQQGGFVDAWLDCVMPLAVSWSSCQACAPAPDGGEPRLKPPSSTRRCTSPLDRRHSRGSRRLHRARREGAQ</sequence>
<organism evidence="5 6">
    <name type="scientific">Emiliania huxleyi (strain CCMP1516)</name>
    <dbReference type="NCBI Taxonomy" id="280463"/>
    <lineage>
        <taxon>Eukaryota</taxon>
        <taxon>Haptista</taxon>
        <taxon>Haptophyta</taxon>
        <taxon>Prymnesiophyceae</taxon>
        <taxon>Isochrysidales</taxon>
        <taxon>Noelaerhabdaceae</taxon>
        <taxon>Emiliania</taxon>
    </lineage>
</organism>
<feature type="region of interest" description="Disordered" evidence="4">
    <location>
        <begin position="285"/>
        <end position="327"/>
    </location>
</feature>
<evidence type="ECO:0000313" key="5">
    <source>
        <dbReference type="EnsemblProtists" id="EOD21012"/>
    </source>
</evidence>
<accession>A0A0D3JBX7</accession>
<dbReference type="AlphaFoldDB" id="A0A0D3JBX7"/>
<dbReference type="PROSITE" id="PS50297">
    <property type="entry name" value="ANK_REP_REGION"/>
    <property type="match status" value="1"/>
</dbReference>
<dbReference type="GeneID" id="17266559"/>
<feature type="repeat" description="ANK" evidence="3">
    <location>
        <begin position="107"/>
        <end position="139"/>
    </location>
</feature>
<dbReference type="KEGG" id="ehx:EMIHUDRAFT_101709"/>
<keyword evidence="2 3" id="KW-0040">ANK repeat</keyword>
<evidence type="ECO:0000256" key="1">
    <source>
        <dbReference type="ARBA" id="ARBA00022737"/>
    </source>
</evidence>
<dbReference type="PANTHER" id="PTHR24198:SF165">
    <property type="entry name" value="ANKYRIN REPEAT-CONTAINING PROTEIN-RELATED"/>
    <property type="match status" value="1"/>
</dbReference>
<dbReference type="PANTHER" id="PTHR24198">
    <property type="entry name" value="ANKYRIN REPEAT AND PROTEIN KINASE DOMAIN-CONTAINING PROTEIN"/>
    <property type="match status" value="1"/>
</dbReference>
<dbReference type="InterPro" id="IPR002110">
    <property type="entry name" value="Ankyrin_rpt"/>
</dbReference>
<dbReference type="Gene3D" id="1.25.40.20">
    <property type="entry name" value="Ankyrin repeat-containing domain"/>
    <property type="match status" value="1"/>
</dbReference>
<keyword evidence="1" id="KW-0677">Repeat</keyword>
<dbReference type="PROSITE" id="PS50088">
    <property type="entry name" value="ANK_REPEAT"/>
    <property type="match status" value="1"/>
</dbReference>
<dbReference type="Pfam" id="PF12796">
    <property type="entry name" value="Ank_2"/>
    <property type="match status" value="1"/>
</dbReference>
<dbReference type="EnsemblProtists" id="EOD21012">
    <property type="protein sequence ID" value="EOD21012"/>
    <property type="gene ID" value="EMIHUDRAFT_101709"/>
</dbReference>
<name>A0A0D3JBX7_EMIH1</name>
<evidence type="ECO:0000256" key="2">
    <source>
        <dbReference type="ARBA" id="ARBA00023043"/>
    </source>
</evidence>
<feature type="compositionally biased region" description="Basic residues" evidence="4">
    <location>
        <begin position="310"/>
        <end position="327"/>
    </location>
</feature>
<dbReference type="RefSeq" id="XP_005773441.1">
    <property type="nucleotide sequence ID" value="XM_005773384.1"/>
</dbReference>
<dbReference type="PaxDb" id="2903-EOD21012"/>
<dbReference type="Proteomes" id="UP000013827">
    <property type="component" value="Unassembled WGS sequence"/>
</dbReference>
<dbReference type="SMART" id="SM00248">
    <property type="entry name" value="ANK"/>
    <property type="match status" value="3"/>
</dbReference>
<evidence type="ECO:0000313" key="6">
    <source>
        <dbReference type="Proteomes" id="UP000013827"/>
    </source>
</evidence>
<reference evidence="5" key="2">
    <citation type="submission" date="2024-10" db="UniProtKB">
        <authorList>
            <consortium name="EnsemblProtists"/>
        </authorList>
    </citation>
    <scope>IDENTIFICATION</scope>
</reference>
<dbReference type="HOGENOM" id="CLU_812406_0_0_1"/>
<keyword evidence="6" id="KW-1185">Reference proteome</keyword>
<proteinExistence type="predicted"/>
<evidence type="ECO:0000256" key="3">
    <source>
        <dbReference type="PROSITE-ProRule" id="PRU00023"/>
    </source>
</evidence>
<dbReference type="InterPro" id="IPR036770">
    <property type="entry name" value="Ankyrin_rpt-contain_sf"/>
</dbReference>
<protein>
    <submittedName>
        <fullName evidence="5">Uncharacterized protein</fullName>
    </submittedName>
</protein>
<dbReference type="SUPFAM" id="SSF48403">
    <property type="entry name" value="Ankyrin repeat"/>
    <property type="match status" value="1"/>
</dbReference>
<dbReference type="STRING" id="2903.R1CF25"/>
<evidence type="ECO:0000256" key="4">
    <source>
        <dbReference type="SAM" id="MobiDB-lite"/>
    </source>
</evidence>